<keyword evidence="5" id="KW-1185">Reference proteome</keyword>
<comment type="caution">
    <text evidence="3">The sequence shown here is derived from an EMBL/GenBank/DDBJ whole genome shotgun (WGS) entry which is preliminary data.</text>
</comment>
<dbReference type="EMBL" id="JRXF01000012">
    <property type="protein sequence ID" value="KOC93662.1"/>
    <property type="molecule type" value="Genomic_DNA"/>
</dbReference>
<evidence type="ECO:0000313" key="3">
    <source>
        <dbReference type="EMBL" id="KOC93662.1"/>
    </source>
</evidence>
<feature type="domain" description="ABM" evidence="1">
    <location>
        <begin position="5"/>
        <end position="62"/>
    </location>
</feature>
<organism evidence="3 4">
    <name type="scientific">Winslowiella iniecta</name>
    <dbReference type="NCBI Taxonomy" id="1560201"/>
    <lineage>
        <taxon>Bacteria</taxon>
        <taxon>Pseudomonadati</taxon>
        <taxon>Pseudomonadota</taxon>
        <taxon>Gammaproteobacteria</taxon>
        <taxon>Enterobacterales</taxon>
        <taxon>Erwiniaceae</taxon>
        <taxon>Winslowiella</taxon>
    </lineage>
</organism>
<dbReference type="Gene3D" id="3.30.70.100">
    <property type="match status" value="1"/>
</dbReference>
<dbReference type="Proteomes" id="UP000036851">
    <property type="component" value="Unassembled WGS sequence"/>
</dbReference>
<evidence type="ECO:0000313" key="2">
    <source>
        <dbReference type="EMBL" id="KOC90458.1"/>
    </source>
</evidence>
<dbReference type="InterPro" id="IPR011008">
    <property type="entry name" value="Dimeric_a/b-barrel"/>
</dbReference>
<name>A0A0L7TE73_9GAMM</name>
<proteinExistence type="predicted"/>
<dbReference type="Proteomes" id="UP000037088">
    <property type="component" value="Unassembled WGS sequence"/>
</dbReference>
<dbReference type="SUPFAM" id="SSF54909">
    <property type="entry name" value="Dimeric alpha+beta barrel"/>
    <property type="match status" value="1"/>
</dbReference>
<dbReference type="PATRIC" id="fig|1560201.3.peg.1849"/>
<dbReference type="OrthoDB" id="2082794at2"/>
<evidence type="ECO:0000313" key="4">
    <source>
        <dbReference type="Proteomes" id="UP000036851"/>
    </source>
</evidence>
<dbReference type="Pfam" id="PF03992">
    <property type="entry name" value="ABM"/>
    <property type="match status" value="1"/>
</dbReference>
<dbReference type="AlphaFoldDB" id="A0A0L7TE73"/>
<accession>A0A0L7TE73</accession>
<gene>
    <name evidence="2" type="ORF">NG42_08710</name>
    <name evidence="3" type="ORF">NG43_09350</name>
</gene>
<protein>
    <recommendedName>
        <fullName evidence="1">ABM domain-containing protein</fullName>
    </recommendedName>
</protein>
<evidence type="ECO:0000313" key="5">
    <source>
        <dbReference type="Proteomes" id="UP000037088"/>
    </source>
</evidence>
<dbReference type="RefSeq" id="WP_052898922.1">
    <property type="nucleotide sequence ID" value="NZ_JRXE01000010.1"/>
</dbReference>
<sequence>MKNEITCVFNLAVSDGQFPAFKELVARVVEATSKEAGTLSYIYSVSDDQKTAHIVERYRQEDLVSHVDHTFAPFAETFLSLVTITGLTVYGEPDDEIRKRLDPFGAVYMKPFDGFTR</sequence>
<dbReference type="STRING" id="1560201.NG42_08710"/>
<dbReference type="InterPro" id="IPR007138">
    <property type="entry name" value="ABM_dom"/>
</dbReference>
<evidence type="ECO:0000259" key="1">
    <source>
        <dbReference type="Pfam" id="PF03992"/>
    </source>
</evidence>
<dbReference type="EMBL" id="JRXE01000010">
    <property type="protein sequence ID" value="KOC90458.1"/>
    <property type="molecule type" value="Genomic_DNA"/>
</dbReference>
<reference evidence="4 5" key="1">
    <citation type="journal article" date="2015" name="Int. J. Syst. Evol. Microbiol.">
        <title>Erwinia iniecta sp. nov., isolated from Russian wheat aphids (Diuraphis noxia).</title>
        <authorList>
            <person name="Campillo T."/>
            <person name="Luna E."/>
            <person name="Portier P."/>
            <person name="Fischer-Le Saux M."/>
            <person name="Lapitan N."/>
            <person name="Tisserat N.A."/>
            <person name="Leach J.E."/>
        </authorList>
    </citation>
    <scope>NUCLEOTIDE SEQUENCE [LARGE SCALE GENOMIC DNA]</scope>
    <source>
        <strain evidence="2 5">B120</strain>
        <strain evidence="3 4">B149</strain>
    </source>
</reference>